<evidence type="ECO:0000313" key="3">
    <source>
        <dbReference type="Proteomes" id="UP000281245"/>
    </source>
</evidence>
<feature type="compositionally biased region" description="Basic and acidic residues" evidence="1">
    <location>
        <begin position="445"/>
        <end position="460"/>
    </location>
</feature>
<dbReference type="Gene3D" id="1.10.510.10">
    <property type="entry name" value="Transferase(Phosphotransferase) domain 1"/>
    <property type="match status" value="1"/>
</dbReference>
<feature type="compositionally biased region" description="Acidic residues" evidence="1">
    <location>
        <begin position="119"/>
        <end position="128"/>
    </location>
</feature>
<accession>A0A3M6X8Z2</accession>
<sequence length="460" mass="52186">MALLLKDYTLFRLFQIHTRKICLYIGAMSTSHPEFEYYVLNFFYDDSDSCALTVFVNNVRFHIIADKDELSNRSVGAEYARLISAVRKQAGEDIRHRSSDSGIDVSHDEKDKSEPKVEDENEDSEVDAETELHQWMLDPLETAFQRHAPKEKMQRQLTLEQWYTGTTHFYSLSGKQKGLRAIELRSTADLERRIRHLLHEIAVPKYIQNIKKPWYSAKDLKVLDGSNSPSPYHPAKVQTPEGQVYFLKLVDRDQPQPVKREIHLLDEIEKRGLHTHMKCPKLEGLVTMSGGRSKIMAFLQTHIPDPTPLTTKLDADVPQNLRDRWAGESESVKEILHENGIVWGDAKADNFMVDASDDLWIIDFGGSYTEGWVDPELKDTEEGDDQGVEKIANALHDPVANVWDPDTEKSFGGNSNSDGGKEDGSNSAGKKRKASEASAEDGDERSDSKRNRRSEQSRAG</sequence>
<gene>
    <name evidence="2" type="ORF">D0869_02581</name>
</gene>
<dbReference type="InterPro" id="IPR011009">
    <property type="entry name" value="Kinase-like_dom_sf"/>
</dbReference>
<evidence type="ECO:0008006" key="4">
    <source>
        <dbReference type="Google" id="ProtNLM"/>
    </source>
</evidence>
<feature type="region of interest" description="Disordered" evidence="1">
    <location>
        <begin position="395"/>
        <end position="460"/>
    </location>
</feature>
<name>A0A3M6X8Z2_HORWE</name>
<feature type="compositionally biased region" description="Basic and acidic residues" evidence="1">
    <location>
        <begin position="93"/>
        <end position="118"/>
    </location>
</feature>
<dbReference type="OrthoDB" id="4062651at2759"/>
<protein>
    <recommendedName>
        <fullName evidence="4">Protein kinase domain-containing protein</fullName>
    </recommendedName>
</protein>
<dbReference type="Proteomes" id="UP000281245">
    <property type="component" value="Unassembled WGS sequence"/>
</dbReference>
<comment type="caution">
    <text evidence="2">The sequence shown here is derived from an EMBL/GenBank/DDBJ whole genome shotgun (WGS) entry which is preliminary data.</text>
</comment>
<dbReference type="EMBL" id="QWIJ01000131">
    <property type="protein sequence ID" value="RMX87139.1"/>
    <property type="molecule type" value="Genomic_DNA"/>
</dbReference>
<dbReference type="AlphaFoldDB" id="A0A3M6X8Z2"/>
<dbReference type="SUPFAM" id="SSF56112">
    <property type="entry name" value="Protein kinase-like (PK-like)"/>
    <property type="match status" value="1"/>
</dbReference>
<dbReference type="VEuPathDB" id="FungiDB:BTJ68_10001"/>
<evidence type="ECO:0000256" key="1">
    <source>
        <dbReference type="SAM" id="MobiDB-lite"/>
    </source>
</evidence>
<proteinExistence type="predicted"/>
<evidence type="ECO:0000313" key="2">
    <source>
        <dbReference type="EMBL" id="RMX87139.1"/>
    </source>
</evidence>
<organism evidence="2 3">
    <name type="scientific">Hortaea werneckii</name>
    <name type="common">Black yeast</name>
    <name type="synonym">Cladosporium werneckii</name>
    <dbReference type="NCBI Taxonomy" id="91943"/>
    <lineage>
        <taxon>Eukaryota</taxon>
        <taxon>Fungi</taxon>
        <taxon>Dikarya</taxon>
        <taxon>Ascomycota</taxon>
        <taxon>Pezizomycotina</taxon>
        <taxon>Dothideomycetes</taxon>
        <taxon>Dothideomycetidae</taxon>
        <taxon>Mycosphaerellales</taxon>
        <taxon>Teratosphaeriaceae</taxon>
        <taxon>Hortaea</taxon>
    </lineage>
</organism>
<feature type="region of interest" description="Disordered" evidence="1">
    <location>
        <begin position="93"/>
        <end position="128"/>
    </location>
</feature>
<reference evidence="2 3" key="1">
    <citation type="journal article" date="2018" name="BMC Genomics">
        <title>Genomic evidence for intraspecific hybridization in a clonal and extremely halotolerant yeast.</title>
        <authorList>
            <person name="Gostincar C."/>
            <person name="Stajich J.E."/>
            <person name="Zupancic J."/>
            <person name="Zalar P."/>
            <person name="Gunde-Cimerman N."/>
        </authorList>
    </citation>
    <scope>NUCLEOTIDE SEQUENCE [LARGE SCALE GENOMIC DNA]</scope>
    <source>
        <strain evidence="2 3">EXF-6656</strain>
    </source>
</reference>